<keyword evidence="4" id="KW-0597">Phosphoprotein</keyword>
<evidence type="ECO:0000313" key="7">
    <source>
        <dbReference type="Proteomes" id="UP000663832"/>
    </source>
</evidence>
<evidence type="ECO:0000256" key="4">
    <source>
        <dbReference type="ARBA" id="ARBA00022553"/>
    </source>
</evidence>
<dbReference type="OrthoDB" id="8707547at2759"/>
<reference evidence="6" key="1">
    <citation type="submission" date="2021-02" db="EMBL/GenBank/DDBJ databases">
        <authorList>
            <person name="Nowell W R."/>
        </authorList>
    </citation>
    <scope>NUCLEOTIDE SEQUENCE</scope>
</reference>
<protein>
    <submittedName>
        <fullName evidence="6">Uncharacterized protein</fullName>
    </submittedName>
</protein>
<gene>
    <name evidence="6" type="ORF">QVE165_LOCUS8380</name>
</gene>
<dbReference type="InterPro" id="IPR019376">
    <property type="entry name" value="Myeloid_leukemia_factor"/>
</dbReference>
<comment type="caution">
    <text evidence="6">The sequence shown here is derived from an EMBL/GenBank/DDBJ whole genome shotgun (WGS) entry which is preliminary data.</text>
</comment>
<comment type="subcellular location">
    <subcellularLocation>
        <location evidence="1">Cytoplasm</location>
    </subcellularLocation>
</comment>
<evidence type="ECO:0000313" key="6">
    <source>
        <dbReference type="EMBL" id="CAF0880351.1"/>
    </source>
</evidence>
<feature type="region of interest" description="Disordered" evidence="5">
    <location>
        <begin position="180"/>
        <end position="201"/>
    </location>
</feature>
<organism evidence="6 7">
    <name type="scientific">Adineta steineri</name>
    <dbReference type="NCBI Taxonomy" id="433720"/>
    <lineage>
        <taxon>Eukaryota</taxon>
        <taxon>Metazoa</taxon>
        <taxon>Spiralia</taxon>
        <taxon>Gnathifera</taxon>
        <taxon>Rotifera</taxon>
        <taxon>Eurotatoria</taxon>
        <taxon>Bdelloidea</taxon>
        <taxon>Adinetida</taxon>
        <taxon>Adinetidae</taxon>
        <taxon>Adineta</taxon>
    </lineage>
</organism>
<comment type="similarity">
    <text evidence="2">Belongs to the MLF family.</text>
</comment>
<dbReference type="EMBL" id="CAJNOM010000037">
    <property type="protein sequence ID" value="CAF0880351.1"/>
    <property type="molecule type" value="Genomic_DNA"/>
</dbReference>
<keyword evidence="3" id="KW-0963">Cytoplasm</keyword>
<evidence type="ECO:0000256" key="3">
    <source>
        <dbReference type="ARBA" id="ARBA00022490"/>
    </source>
</evidence>
<accession>A0A813Y4V4</accession>
<feature type="region of interest" description="Disordered" evidence="5">
    <location>
        <begin position="264"/>
        <end position="283"/>
    </location>
</feature>
<evidence type="ECO:0000256" key="5">
    <source>
        <dbReference type="SAM" id="MobiDB-lite"/>
    </source>
</evidence>
<evidence type="ECO:0000256" key="1">
    <source>
        <dbReference type="ARBA" id="ARBA00004496"/>
    </source>
</evidence>
<dbReference type="Proteomes" id="UP000663832">
    <property type="component" value="Unassembled WGS sequence"/>
</dbReference>
<feature type="compositionally biased region" description="Low complexity" evidence="5">
    <location>
        <begin position="182"/>
        <end position="201"/>
    </location>
</feature>
<dbReference type="GO" id="GO:0005737">
    <property type="term" value="C:cytoplasm"/>
    <property type="evidence" value="ECO:0007669"/>
    <property type="project" value="UniProtKB-SubCell"/>
</dbReference>
<name>A0A813Y4V4_9BILA</name>
<dbReference type="AlphaFoldDB" id="A0A813Y4V4"/>
<sequence length="283" mass="31633">MSYILQPHNINNGALMNQQFNRGIYGSNVEMTGGDLLGSLFGLANKLMGEILRNGPDLMGRSPIAGLDAAAHHPQVFGVSAMNVTQITRGPDGRPHIVQAHNERRMGPGGIWQTKKALRDPDRGIEKVEIGYFVGDCGEIIERRLDRGTGQYHEIQRRGITPNDHNFAPQCQVHSQVPMMQQPPSTYQPYSYYPQQQQQQQQQCPYHSQQLQQQAASPYAKQLQQQAVSPYAKQLQQQAVLPYANQLQQQAASPYAKQPISALPPRIQKPQQALPTPSPYSYI</sequence>
<dbReference type="Pfam" id="PF10248">
    <property type="entry name" value="Mlf1IP"/>
    <property type="match status" value="1"/>
</dbReference>
<evidence type="ECO:0000256" key="2">
    <source>
        <dbReference type="ARBA" id="ARBA00008332"/>
    </source>
</evidence>
<proteinExistence type="inferred from homology"/>
<keyword evidence="7" id="KW-1185">Reference proteome</keyword>